<gene>
    <name evidence="2" type="ORF">SCUCBS95973_002121</name>
</gene>
<feature type="compositionally biased region" description="Polar residues" evidence="1">
    <location>
        <begin position="168"/>
        <end position="177"/>
    </location>
</feature>
<sequence>MYSARGRPALSDCDEEETELSRRSYAAEEQGLPDEDEEPYDPVAHLGQGMPPYNFDLFSEVSSKYAPENSSYSEQSAPRGDFYNGEDINKLFSGTSSFYGSYNYGNAEQEPPGRRHRFDDDPIVPDYNFDLFSSDETNRWSPSPPAGRTSSRRSSHSGRASTGKNIEDSSLQPSRQTLLVVRRRSPLCGEDEDVHGSSPAGSAAPLTDLRHMPTMEVEEYDGTDDETNNSYGVDGTQTLVSTAQRMIDCEVISNPEEADERGFQNRGSSVKCRASIRTFETAC</sequence>
<evidence type="ECO:0000313" key="2">
    <source>
        <dbReference type="EMBL" id="CAK7214366.1"/>
    </source>
</evidence>
<feature type="region of interest" description="Disordered" evidence="1">
    <location>
        <begin position="100"/>
        <end position="178"/>
    </location>
</feature>
<comment type="caution">
    <text evidence="2">The sequence shown here is derived from an EMBL/GenBank/DDBJ whole genome shotgun (WGS) entry which is preliminary data.</text>
</comment>
<evidence type="ECO:0000313" key="3">
    <source>
        <dbReference type="Proteomes" id="UP001642405"/>
    </source>
</evidence>
<protein>
    <submittedName>
        <fullName evidence="2">Uncharacterized protein</fullName>
    </submittedName>
</protein>
<evidence type="ECO:0000256" key="1">
    <source>
        <dbReference type="SAM" id="MobiDB-lite"/>
    </source>
</evidence>
<proteinExistence type="predicted"/>
<feature type="region of interest" description="Disordered" evidence="1">
    <location>
        <begin position="1"/>
        <end position="51"/>
    </location>
</feature>
<reference evidence="2 3" key="1">
    <citation type="submission" date="2024-01" db="EMBL/GenBank/DDBJ databases">
        <authorList>
            <person name="Allen C."/>
            <person name="Tagirdzhanova G."/>
        </authorList>
    </citation>
    <scope>NUCLEOTIDE SEQUENCE [LARGE SCALE GENOMIC DNA]</scope>
</reference>
<feature type="compositionally biased region" description="Acidic residues" evidence="1">
    <location>
        <begin position="31"/>
        <end position="40"/>
    </location>
</feature>
<accession>A0ABP0B4B7</accession>
<feature type="region of interest" description="Disordered" evidence="1">
    <location>
        <begin position="64"/>
        <end position="86"/>
    </location>
</feature>
<dbReference type="EMBL" id="CAWUHB010000008">
    <property type="protein sequence ID" value="CAK7214366.1"/>
    <property type="molecule type" value="Genomic_DNA"/>
</dbReference>
<name>A0ABP0B4B7_9PEZI</name>
<feature type="compositionally biased region" description="Basic and acidic residues" evidence="1">
    <location>
        <begin position="111"/>
        <end position="120"/>
    </location>
</feature>
<keyword evidence="3" id="KW-1185">Reference proteome</keyword>
<dbReference type="Proteomes" id="UP001642405">
    <property type="component" value="Unassembled WGS sequence"/>
</dbReference>
<organism evidence="2 3">
    <name type="scientific">Sporothrix curviconia</name>
    <dbReference type="NCBI Taxonomy" id="1260050"/>
    <lineage>
        <taxon>Eukaryota</taxon>
        <taxon>Fungi</taxon>
        <taxon>Dikarya</taxon>
        <taxon>Ascomycota</taxon>
        <taxon>Pezizomycotina</taxon>
        <taxon>Sordariomycetes</taxon>
        <taxon>Sordariomycetidae</taxon>
        <taxon>Ophiostomatales</taxon>
        <taxon>Ophiostomataceae</taxon>
        <taxon>Sporothrix</taxon>
    </lineage>
</organism>